<comment type="caution">
    <text evidence="1">The sequence shown here is derived from an EMBL/GenBank/DDBJ whole genome shotgun (WGS) entry which is preliminary data.</text>
</comment>
<sequence>MDCPGRPIPPSCMLGALLHPLNSPGGVVALSSPRRPAPQSYTGTLLLMPPLSVIKTALVASLAAARYMISSSFSFGAVSIGSSAMSFFICLKANFAPAGPEIIAHSIGMTLLLRIVTVPPFTGNFNISLCVMAYGTDLSYTRSAYYSIVLDGDLITMKFIHAEVECSSSPIFTSRDIWPIGQIVSPLNPMSDVVTGIIWLLISGWSLAKQCSYRTSEDAPPSTYIRYTKCPLFQLR</sequence>
<proteinExistence type="predicted"/>
<organism evidence="1 2">
    <name type="scientific">Tanacetum coccineum</name>
    <dbReference type="NCBI Taxonomy" id="301880"/>
    <lineage>
        <taxon>Eukaryota</taxon>
        <taxon>Viridiplantae</taxon>
        <taxon>Streptophyta</taxon>
        <taxon>Embryophyta</taxon>
        <taxon>Tracheophyta</taxon>
        <taxon>Spermatophyta</taxon>
        <taxon>Magnoliopsida</taxon>
        <taxon>eudicotyledons</taxon>
        <taxon>Gunneridae</taxon>
        <taxon>Pentapetalae</taxon>
        <taxon>asterids</taxon>
        <taxon>campanulids</taxon>
        <taxon>Asterales</taxon>
        <taxon>Asteraceae</taxon>
        <taxon>Asteroideae</taxon>
        <taxon>Anthemideae</taxon>
        <taxon>Anthemidinae</taxon>
        <taxon>Tanacetum</taxon>
    </lineage>
</organism>
<accession>A0ABQ5BXQ3</accession>
<name>A0ABQ5BXQ3_9ASTR</name>
<evidence type="ECO:0000313" key="2">
    <source>
        <dbReference type="Proteomes" id="UP001151760"/>
    </source>
</evidence>
<gene>
    <name evidence="1" type="ORF">Tco_0877463</name>
</gene>
<protein>
    <submittedName>
        <fullName evidence="1">Uncharacterized protein</fullName>
    </submittedName>
</protein>
<reference evidence="1" key="1">
    <citation type="journal article" date="2022" name="Int. J. Mol. Sci.">
        <title>Draft Genome of Tanacetum Coccineum: Genomic Comparison of Closely Related Tanacetum-Family Plants.</title>
        <authorList>
            <person name="Yamashiro T."/>
            <person name="Shiraishi A."/>
            <person name="Nakayama K."/>
            <person name="Satake H."/>
        </authorList>
    </citation>
    <scope>NUCLEOTIDE SEQUENCE</scope>
</reference>
<keyword evidence="2" id="KW-1185">Reference proteome</keyword>
<evidence type="ECO:0000313" key="1">
    <source>
        <dbReference type="EMBL" id="GJT18757.1"/>
    </source>
</evidence>
<reference evidence="1" key="2">
    <citation type="submission" date="2022-01" db="EMBL/GenBank/DDBJ databases">
        <authorList>
            <person name="Yamashiro T."/>
            <person name="Shiraishi A."/>
            <person name="Satake H."/>
            <person name="Nakayama K."/>
        </authorList>
    </citation>
    <scope>NUCLEOTIDE SEQUENCE</scope>
</reference>
<dbReference type="EMBL" id="BQNB010013664">
    <property type="protein sequence ID" value="GJT18757.1"/>
    <property type="molecule type" value="Genomic_DNA"/>
</dbReference>
<dbReference type="Proteomes" id="UP001151760">
    <property type="component" value="Unassembled WGS sequence"/>
</dbReference>